<sequence>MRLLALGGRSTRDGAVAGADLLRVLALLPRLHAVQLVDVRVAQPGALEPVRAEIQHLRISFWSQASARSGNVELKHALGALGLFRAVDVLHLGPFFNFLTCETGSAMVIPDGVAVRALFLRNPWPMRATLSALLVSPQLGLKALNVGAKTK</sequence>
<evidence type="ECO:0000313" key="2">
    <source>
        <dbReference type="Proteomes" id="UP000703269"/>
    </source>
</evidence>
<evidence type="ECO:0000313" key="1">
    <source>
        <dbReference type="EMBL" id="GJE98434.1"/>
    </source>
</evidence>
<proteinExistence type="predicted"/>
<comment type="caution">
    <text evidence="1">The sequence shown here is derived from an EMBL/GenBank/DDBJ whole genome shotgun (WGS) entry which is preliminary data.</text>
</comment>
<dbReference type="AlphaFoldDB" id="A0A9P3GS78"/>
<protein>
    <submittedName>
        <fullName evidence="1">Uncharacterized protein</fullName>
    </submittedName>
</protein>
<dbReference type="Proteomes" id="UP000703269">
    <property type="component" value="Unassembled WGS sequence"/>
</dbReference>
<organism evidence="1 2">
    <name type="scientific">Phanerochaete sordida</name>
    <dbReference type="NCBI Taxonomy" id="48140"/>
    <lineage>
        <taxon>Eukaryota</taxon>
        <taxon>Fungi</taxon>
        <taxon>Dikarya</taxon>
        <taxon>Basidiomycota</taxon>
        <taxon>Agaricomycotina</taxon>
        <taxon>Agaricomycetes</taxon>
        <taxon>Polyporales</taxon>
        <taxon>Phanerochaetaceae</taxon>
        <taxon>Phanerochaete</taxon>
    </lineage>
</organism>
<reference evidence="1 2" key="1">
    <citation type="submission" date="2021-08" db="EMBL/GenBank/DDBJ databases">
        <title>Draft Genome Sequence of Phanerochaete sordida strain YK-624.</title>
        <authorList>
            <person name="Mori T."/>
            <person name="Dohra H."/>
            <person name="Suzuki T."/>
            <person name="Kawagishi H."/>
            <person name="Hirai H."/>
        </authorList>
    </citation>
    <scope>NUCLEOTIDE SEQUENCE [LARGE SCALE GENOMIC DNA]</scope>
    <source>
        <strain evidence="1 2">YK-624</strain>
    </source>
</reference>
<keyword evidence="2" id="KW-1185">Reference proteome</keyword>
<dbReference type="EMBL" id="BPQB01000087">
    <property type="protein sequence ID" value="GJE98434.1"/>
    <property type="molecule type" value="Genomic_DNA"/>
</dbReference>
<gene>
    <name evidence="1" type="ORF">PsYK624_146640</name>
</gene>
<name>A0A9P3GS78_9APHY</name>
<accession>A0A9P3GS78</accession>